<reference evidence="1 2" key="1">
    <citation type="submission" date="2017-05" db="EMBL/GenBank/DDBJ databases">
        <authorList>
            <person name="Varghese N."/>
            <person name="Submissions S."/>
        </authorList>
    </citation>
    <scope>NUCLEOTIDE SEQUENCE [LARGE SCALE GENOMIC DNA]</scope>
    <source>
        <strain evidence="1 2">DSM 29734</strain>
    </source>
</reference>
<name>A0ABY1PBQ2_9RHOB</name>
<proteinExistence type="predicted"/>
<keyword evidence="2" id="KW-1185">Reference proteome</keyword>
<dbReference type="Proteomes" id="UP001157961">
    <property type="component" value="Unassembled WGS sequence"/>
</dbReference>
<sequence>MKFPTPGLMFMEIRFGLDRQVGCVLEVWRKKCESLISIKTRRCADAYGEGVRNFPETPYVF</sequence>
<dbReference type="EMBL" id="FXTY01000007">
    <property type="protein sequence ID" value="SMP30956.1"/>
    <property type="molecule type" value="Genomic_DNA"/>
</dbReference>
<organism evidence="1 2">
    <name type="scientific">Shimia sagamensis</name>
    <dbReference type="NCBI Taxonomy" id="1566352"/>
    <lineage>
        <taxon>Bacteria</taxon>
        <taxon>Pseudomonadati</taxon>
        <taxon>Pseudomonadota</taxon>
        <taxon>Alphaproteobacteria</taxon>
        <taxon>Rhodobacterales</taxon>
        <taxon>Roseobacteraceae</taxon>
    </lineage>
</organism>
<protein>
    <submittedName>
        <fullName evidence="1">Uncharacterized protein</fullName>
    </submittedName>
</protein>
<gene>
    <name evidence="1" type="ORF">SAMN06265373_107179</name>
</gene>
<comment type="caution">
    <text evidence="1">The sequence shown here is derived from an EMBL/GenBank/DDBJ whole genome shotgun (WGS) entry which is preliminary data.</text>
</comment>
<evidence type="ECO:0000313" key="2">
    <source>
        <dbReference type="Proteomes" id="UP001157961"/>
    </source>
</evidence>
<accession>A0ABY1PBQ2</accession>
<evidence type="ECO:0000313" key="1">
    <source>
        <dbReference type="EMBL" id="SMP30956.1"/>
    </source>
</evidence>